<feature type="compositionally biased region" description="Polar residues" evidence="6">
    <location>
        <begin position="103"/>
        <end position="118"/>
    </location>
</feature>
<evidence type="ECO:0000256" key="3">
    <source>
        <dbReference type="ARBA" id="ARBA00023125"/>
    </source>
</evidence>
<dbReference type="InterPro" id="IPR051089">
    <property type="entry name" value="prtT"/>
</dbReference>
<dbReference type="PANTHER" id="PTHR31845">
    <property type="entry name" value="FINGER DOMAIN PROTEIN, PUTATIVE-RELATED"/>
    <property type="match status" value="1"/>
</dbReference>
<dbReference type="SUPFAM" id="SSF57701">
    <property type="entry name" value="Zn2/Cys6 DNA-binding domain"/>
    <property type="match status" value="1"/>
</dbReference>
<dbReference type="Pfam" id="PF00172">
    <property type="entry name" value="Zn_clus"/>
    <property type="match status" value="1"/>
</dbReference>
<evidence type="ECO:0000256" key="1">
    <source>
        <dbReference type="ARBA" id="ARBA00004123"/>
    </source>
</evidence>
<name>A0AAD3TTD1_9TREE</name>
<evidence type="ECO:0000256" key="5">
    <source>
        <dbReference type="ARBA" id="ARBA00023242"/>
    </source>
</evidence>
<dbReference type="PANTHER" id="PTHR31845:SF17">
    <property type="entry name" value="ZN(II)2CYS6 TRANSCRIPTION FACTOR (EUROFUNG)"/>
    <property type="match status" value="1"/>
</dbReference>
<dbReference type="GO" id="GO:0005634">
    <property type="term" value="C:nucleus"/>
    <property type="evidence" value="ECO:0007669"/>
    <property type="project" value="UniProtKB-SubCell"/>
</dbReference>
<dbReference type="SMART" id="SM00066">
    <property type="entry name" value="GAL4"/>
    <property type="match status" value="1"/>
</dbReference>
<evidence type="ECO:0000259" key="7">
    <source>
        <dbReference type="PROSITE" id="PS50048"/>
    </source>
</evidence>
<evidence type="ECO:0000256" key="4">
    <source>
        <dbReference type="ARBA" id="ARBA00023163"/>
    </source>
</evidence>
<proteinExistence type="predicted"/>
<dbReference type="Gene3D" id="4.10.240.10">
    <property type="entry name" value="Zn(2)-C6 fungal-type DNA-binding domain"/>
    <property type="match status" value="1"/>
</dbReference>
<dbReference type="GO" id="GO:0000976">
    <property type="term" value="F:transcription cis-regulatory region binding"/>
    <property type="evidence" value="ECO:0007669"/>
    <property type="project" value="TreeGrafter"/>
</dbReference>
<protein>
    <recommendedName>
        <fullName evidence="7">Zn(2)-C6 fungal-type domain-containing protein</fullName>
    </recommendedName>
</protein>
<dbReference type="GO" id="GO:0008270">
    <property type="term" value="F:zinc ion binding"/>
    <property type="evidence" value="ECO:0007669"/>
    <property type="project" value="InterPro"/>
</dbReference>
<keyword evidence="3" id="KW-0238">DNA-binding</keyword>
<evidence type="ECO:0000313" key="8">
    <source>
        <dbReference type="EMBL" id="GMK56172.1"/>
    </source>
</evidence>
<dbReference type="CDD" id="cd12148">
    <property type="entry name" value="fungal_TF_MHR"/>
    <property type="match status" value="1"/>
</dbReference>
<keyword evidence="4" id="KW-0804">Transcription</keyword>
<evidence type="ECO:0000256" key="6">
    <source>
        <dbReference type="SAM" id="MobiDB-lite"/>
    </source>
</evidence>
<dbReference type="InterPro" id="IPR001138">
    <property type="entry name" value="Zn2Cys6_DnaBD"/>
</dbReference>
<feature type="compositionally biased region" description="Basic residues" evidence="6">
    <location>
        <begin position="177"/>
        <end position="189"/>
    </location>
</feature>
<feature type="region of interest" description="Disordered" evidence="6">
    <location>
        <begin position="235"/>
        <end position="271"/>
    </location>
</feature>
<reference evidence="8" key="2">
    <citation type="submission" date="2023-06" db="EMBL/GenBank/DDBJ databases">
        <authorList>
            <person name="Kobayashi Y."/>
            <person name="Kayamori A."/>
            <person name="Aoki K."/>
            <person name="Shiwa Y."/>
            <person name="Fujita N."/>
            <person name="Sugita T."/>
            <person name="Iwasaki W."/>
            <person name="Tanaka N."/>
            <person name="Takashima M."/>
        </authorList>
    </citation>
    <scope>NUCLEOTIDE SEQUENCE</scope>
    <source>
        <strain evidence="8">HIS016</strain>
    </source>
</reference>
<comment type="caution">
    <text evidence="8">The sequence shown here is derived from an EMBL/GenBank/DDBJ whole genome shotgun (WGS) entry which is preliminary data.</text>
</comment>
<feature type="compositionally biased region" description="Low complexity" evidence="6">
    <location>
        <begin position="134"/>
        <end position="143"/>
    </location>
</feature>
<evidence type="ECO:0000256" key="2">
    <source>
        <dbReference type="ARBA" id="ARBA00023015"/>
    </source>
</evidence>
<dbReference type="CDD" id="cd00067">
    <property type="entry name" value="GAL4"/>
    <property type="match status" value="1"/>
</dbReference>
<dbReference type="GO" id="GO:0000981">
    <property type="term" value="F:DNA-binding transcription factor activity, RNA polymerase II-specific"/>
    <property type="evidence" value="ECO:0007669"/>
    <property type="project" value="InterPro"/>
</dbReference>
<dbReference type="Proteomes" id="UP001222932">
    <property type="component" value="Unassembled WGS sequence"/>
</dbReference>
<gene>
    <name evidence="8" type="ORF">CspeluHIS016_0300120</name>
</gene>
<feature type="region of interest" description="Disordered" evidence="6">
    <location>
        <begin position="103"/>
        <end position="216"/>
    </location>
</feature>
<dbReference type="InterPro" id="IPR036864">
    <property type="entry name" value="Zn2-C6_fun-type_DNA-bd_sf"/>
</dbReference>
<comment type="subcellular location">
    <subcellularLocation>
        <location evidence="1">Nucleus</location>
    </subcellularLocation>
</comment>
<feature type="region of interest" description="Disordered" evidence="6">
    <location>
        <begin position="721"/>
        <end position="750"/>
    </location>
</feature>
<keyword evidence="5" id="KW-0539">Nucleus</keyword>
<reference evidence="8" key="1">
    <citation type="journal article" date="2023" name="BMC Genomics">
        <title>Chromosome-level genome assemblies of Cutaneotrichosporon spp. (Trichosporonales, Basidiomycota) reveal imbalanced evolution between nucleotide sequences and chromosome synteny.</title>
        <authorList>
            <person name="Kobayashi Y."/>
            <person name="Kayamori A."/>
            <person name="Aoki K."/>
            <person name="Shiwa Y."/>
            <person name="Matsutani M."/>
            <person name="Fujita N."/>
            <person name="Sugita T."/>
            <person name="Iwasaki W."/>
            <person name="Tanaka N."/>
            <person name="Takashima M."/>
        </authorList>
    </citation>
    <scope>NUCLEOTIDE SEQUENCE</scope>
    <source>
        <strain evidence="8">HIS016</strain>
    </source>
</reference>
<dbReference type="PROSITE" id="PS00463">
    <property type="entry name" value="ZN2_CY6_FUNGAL_1"/>
    <property type="match status" value="1"/>
</dbReference>
<accession>A0AAD3TTD1</accession>
<keyword evidence="2" id="KW-0805">Transcription regulation</keyword>
<organism evidence="8 9">
    <name type="scientific">Cutaneotrichosporon spelunceum</name>
    <dbReference type="NCBI Taxonomy" id="1672016"/>
    <lineage>
        <taxon>Eukaryota</taxon>
        <taxon>Fungi</taxon>
        <taxon>Dikarya</taxon>
        <taxon>Basidiomycota</taxon>
        <taxon>Agaricomycotina</taxon>
        <taxon>Tremellomycetes</taxon>
        <taxon>Trichosporonales</taxon>
        <taxon>Trichosporonaceae</taxon>
        <taxon>Cutaneotrichosporon</taxon>
    </lineage>
</organism>
<evidence type="ECO:0000313" key="9">
    <source>
        <dbReference type="Proteomes" id="UP001222932"/>
    </source>
</evidence>
<sequence>MSDDEHFDQVVYETRAPAEAPSRACDACRRMKIKCIDKEKPPCKRCKQMKLQCRFIMGPMPRQVLEETEATKNRLEDLEGHVTGIFQKLDQMSDVLARLVPQTPESATGISPIAQSNRHPMRSESFEQALPMAPWSSSSGPPSLGRNPFEQIASHQPSANIPPASHMQGPPSQLPTHSHHAPHHPHHAPPHALPQAPMSHEREPLQGCTRSSSPLNHDDMLEAAAEGEPFRHFTKQEEDAHILRDGGPVPPPARKRKRNSGTSEGDEWEPPIRERSDLLAHAHDPIKAHLIPEDEARRLFDRFFKYSHPFVPVFDPKEDTFERMRESPLCMTVILMVALRHREAAGEPSALSRQLKDQAEHMVKLTLFSPVATLETVQGLTVLVHYSEHAWRTCCHATALAVDMRLYRCLPYLHKIRTARHPNRLLERQRPLVAGARVWLALMRLSYEMSFNHSLPIQFNSPHGKRTQYARDLLNHPLSNLNDSRLVTACEMCELREIPFRPHESLASQDPDEVDRLARMANRGIHELYDYWLEYYRHLGLPNDHFLRIELDNQKAYCIMYTNSPAWHGVHKKGDISRLNPERQGWVAEAMRCGAFLVSCLANKRLEEESEFGNHGYYVGIVATARYLIRMCELLPTACDLQDISLNIDKLLLKLPVFAAGPFADGLRRTLRKAREQGILPYTRISEVASKPAPETAASRRASLVAATQYPGFNPFPWQDPVEAFQVTPPTQPGPGSATGPSPVETTLLPADAGAWPDEFNLGLWFPGADEMNVNMSALDDMANWFPAAPQVWPEQSG</sequence>
<keyword evidence="9" id="KW-1185">Reference proteome</keyword>
<dbReference type="AlphaFoldDB" id="A0AAD3TTD1"/>
<dbReference type="PROSITE" id="PS50048">
    <property type="entry name" value="ZN2_CY6_FUNGAL_2"/>
    <property type="match status" value="1"/>
</dbReference>
<feature type="domain" description="Zn(2)-C6 fungal-type" evidence="7">
    <location>
        <begin position="24"/>
        <end position="55"/>
    </location>
</feature>
<dbReference type="EMBL" id="BTCM01000003">
    <property type="protein sequence ID" value="GMK56172.1"/>
    <property type="molecule type" value="Genomic_DNA"/>
</dbReference>
<feature type="compositionally biased region" description="Basic and acidic residues" evidence="6">
    <location>
        <begin position="235"/>
        <end position="244"/>
    </location>
</feature>